<keyword evidence="2" id="KW-1185">Reference proteome</keyword>
<dbReference type="AlphaFoldDB" id="A0A916UTX5"/>
<comment type="caution">
    <text evidence="1">The sequence shown here is derived from an EMBL/GenBank/DDBJ whole genome shotgun (WGS) entry which is preliminary data.</text>
</comment>
<evidence type="ECO:0000313" key="2">
    <source>
        <dbReference type="Proteomes" id="UP000637423"/>
    </source>
</evidence>
<accession>A0A916UTX5</accession>
<organism evidence="1 2">
    <name type="scientific">Undibacterium terreum</name>
    <dbReference type="NCBI Taxonomy" id="1224302"/>
    <lineage>
        <taxon>Bacteria</taxon>
        <taxon>Pseudomonadati</taxon>
        <taxon>Pseudomonadota</taxon>
        <taxon>Betaproteobacteria</taxon>
        <taxon>Burkholderiales</taxon>
        <taxon>Oxalobacteraceae</taxon>
        <taxon>Undibacterium</taxon>
    </lineage>
</organism>
<reference evidence="1" key="1">
    <citation type="journal article" date="2014" name="Int. J. Syst. Evol. Microbiol.">
        <title>Complete genome sequence of Corynebacterium casei LMG S-19264T (=DSM 44701T), isolated from a smear-ripened cheese.</title>
        <authorList>
            <consortium name="US DOE Joint Genome Institute (JGI-PGF)"/>
            <person name="Walter F."/>
            <person name="Albersmeier A."/>
            <person name="Kalinowski J."/>
            <person name="Ruckert C."/>
        </authorList>
    </citation>
    <scope>NUCLEOTIDE SEQUENCE</scope>
    <source>
        <strain evidence="1">CGMCC 1.10998</strain>
    </source>
</reference>
<dbReference type="Proteomes" id="UP000637423">
    <property type="component" value="Unassembled WGS sequence"/>
</dbReference>
<dbReference type="EMBL" id="BMED01000004">
    <property type="protein sequence ID" value="GGC87741.1"/>
    <property type="molecule type" value="Genomic_DNA"/>
</dbReference>
<reference evidence="1" key="2">
    <citation type="submission" date="2020-09" db="EMBL/GenBank/DDBJ databases">
        <authorList>
            <person name="Sun Q."/>
            <person name="Zhou Y."/>
        </authorList>
    </citation>
    <scope>NUCLEOTIDE SEQUENCE</scope>
    <source>
        <strain evidence="1">CGMCC 1.10998</strain>
    </source>
</reference>
<evidence type="ECO:0000313" key="1">
    <source>
        <dbReference type="EMBL" id="GGC87741.1"/>
    </source>
</evidence>
<sequence>MISIGGLSPEWLTLEKGYKPQPGKFLIVFEHVRQGLPIFRLQKDDAKAYFDSGVYVEVGSDDSYKQAYVDKLYDDQHERFKAIVKLASEKNPSVHCYHRTASDLPIGIDQIAMLSECDPDFQFHKLCK</sequence>
<name>A0A916UTX5_9BURK</name>
<gene>
    <name evidence="1" type="ORF">GCM10011396_38700</name>
</gene>
<proteinExistence type="predicted"/>
<protein>
    <submittedName>
        <fullName evidence="1">Uncharacterized protein</fullName>
    </submittedName>
</protein>